<dbReference type="EMBL" id="JAVFWL010000001">
    <property type="protein sequence ID" value="KAK6728952.1"/>
    <property type="molecule type" value="Genomic_DNA"/>
</dbReference>
<keyword evidence="2" id="KW-1185">Reference proteome</keyword>
<evidence type="ECO:0000313" key="2">
    <source>
        <dbReference type="Proteomes" id="UP001303046"/>
    </source>
</evidence>
<proteinExistence type="predicted"/>
<evidence type="ECO:0000313" key="1">
    <source>
        <dbReference type="EMBL" id="KAK6728952.1"/>
    </source>
</evidence>
<comment type="caution">
    <text evidence="1">The sequence shown here is derived from an EMBL/GenBank/DDBJ whole genome shotgun (WGS) entry which is preliminary data.</text>
</comment>
<dbReference type="InterPro" id="IPR011990">
    <property type="entry name" value="TPR-like_helical_dom_sf"/>
</dbReference>
<dbReference type="PANTHER" id="PTHR16056:SF20">
    <property type="entry name" value="C2H2-TYPE DOMAIN-CONTAINING PROTEIN-RELATED"/>
    <property type="match status" value="1"/>
</dbReference>
<sequence length="360" mass="41647">MAREKTSACDGCFILKDLPQAAFNDTDELFGTDVIGEAYKKLKKRYEEGEKAPELLWRLARATLELADIESDKERKRYLILEATSCAVEAAIYDEKNINTLRWAAVATAYNSDYLFEMDKILELKKTIEYTTKGLRLNPDDYVLLFVRGRTIFQLCNLNSIERKKVESVFQLTGNEPPPSVDRARWYFLKSYEIEPKYLPNLHYLGLCLISQGNKACVQKKQEEFYAKLWTAEWKAPTLQYKRSVPNYLSSADMFSKSVFVVIILECFTKVKEANRVVQYFPVFLFVNLNKSFEGCRMKQASDEKHLENQSVRMATTSDSIIQLYRTPPSSEQKELTRKAQAYQYELTLGIAAVKRVLLH</sequence>
<name>A0ABR1BUC6_NECAM</name>
<protein>
    <submittedName>
        <fullName evidence="1">Uncharacterized protein</fullName>
    </submittedName>
</protein>
<organism evidence="1 2">
    <name type="scientific">Necator americanus</name>
    <name type="common">Human hookworm</name>
    <dbReference type="NCBI Taxonomy" id="51031"/>
    <lineage>
        <taxon>Eukaryota</taxon>
        <taxon>Metazoa</taxon>
        <taxon>Ecdysozoa</taxon>
        <taxon>Nematoda</taxon>
        <taxon>Chromadorea</taxon>
        <taxon>Rhabditida</taxon>
        <taxon>Rhabditina</taxon>
        <taxon>Rhabditomorpha</taxon>
        <taxon>Strongyloidea</taxon>
        <taxon>Ancylostomatidae</taxon>
        <taxon>Bunostominae</taxon>
        <taxon>Necator</taxon>
    </lineage>
</organism>
<dbReference type="Gene3D" id="1.25.40.10">
    <property type="entry name" value="Tetratricopeptide repeat domain"/>
    <property type="match status" value="1"/>
</dbReference>
<dbReference type="PANTHER" id="PTHR16056">
    <property type="entry name" value="REGULATOR OF MICROTUBULE DYNAMICS PROTEIN"/>
    <property type="match status" value="1"/>
</dbReference>
<reference evidence="1 2" key="1">
    <citation type="submission" date="2023-08" db="EMBL/GenBank/DDBJ databases">
        <title>A Necator americanus chromosomal reference genome.</title>
        <authorList>
            <person name="Ilik V."/>
            <person name="Petrzelkova K.J."/>
            <person name="Pardy F."/>
            <person name="Fuh T."/>
            <person name="Niatou-Singa F.S."/>
            <person name="Gouil Q."/>
            <person name="Baker L."/>
            <person name="Ritchie M.E."/>
            <person name="Jex A.R."/>
            <person name="Gazzola D."/>
            <person name="Li H."/>
            <person name="Toshio Fujiwara R."/>
            <person name="Zhan B."/>
            <person name="Aroian R.V."/>
            <person name="Pafco B."/>
            <person name="Schwarz E.M."/>
        </authorList>
    </citation>
    <scope>NUCLEOTIDE SEQUENCE [LARGE SCALE GENOMIC DNA]</scope>
    <source>
        <strain evidence="1 2">Aroian</strain>
        <tissue evidence="1">Whole animal</tissue>
    </source>
</reference>
<dbReference type="SUPFAM" id="SSF48452">
    <property type="entry name" value="TPR-like"/>
    <property type="match status" value="1"/>
</dbReference>
<dbReference type="Proteomes" id="UP001303046">
    <property type="component" value="Unassembled WGS sequence"/>
</dbReference>
<gene>
    <name evidence="1" type="primary">Necator_chrI.g2298</name>
    <name evidence="1" type="ORF">RB195_006171</name>
</gene>
<accession>A0ABR1BUC6</accession>